<protein>
    <submittedName>
        <fullName evidence="6">DNRLRE domain-containing protein</fullName>
    </submittedName>
</protein>
<evidence type="ECO:0000256" key="1">
    <source>
        <dbReference type="ARBA" id="ARBA00004613"/>
    </source>
</evidence>
<dbReference type="PROSITE" id="PS51257">
    <property type="entry name" value="PROKAR_LIPOPROTEIN"/>
    <property type="match status" value="1"/>
</dbReference>
<keyword evidence="2" id="KW-0964">Secreted</keyword>
<keyword evidence="4" id="KW-1133">Transmembrane helix</keyword>
<evidence type="ECO:0000259" key="5">
    <source>
        <dbReference type="PROSITE" id="PS50213"/>
    </source>
</evidence>
<organism evidence="6 7">
    <name type="scientific">Mariniflexile litorale</name>
    <dbReference type="NCBI Taxonomy" id="3045158"/>
    <lineage>
        <taxon>Bacteria</taxon>
        <taxon>Pseudomonadati</taxon>
        <taxon>Bacteroidota</taxon>
        <taxon>Flavobacteriia</taxon>
        <taxon>Flavobacteriales</taxon>
        <taxon>Flavobacteriaceae</taxon>
        <taxon>Mariniflexile</taxon>
    </lineage>
</organism>
<dbReference type="KEGG" id="mlil:QLS71_002830"/>
<dbReference type="Pfam" id="PF24517">
    <property type="entry name" value="CBM96"/>
    <property type="match status" value="1"/>
</dbReference>
<dbReference type="InterPro" id="IPR000782">
    <property type="entry name" value="FAS1_domain"/>
</dbReference>
<keyword evidence="4" id="KW-0812">Transmembrane</keyword>
<sequence length="482" mass="53507">MKNNKITLYASIGVFFTVVLSMFFSCEIQENFSYKSSNSTAELGISAWAYIQKHDSLNLFEEAIKLADVQSLYETSTNKTFVAPTNEAFLNYLEDNAYQSLSDVPVPILRNLIKYHVVDAYVSFDDPALALRNNPIAYNTENGQTMYLSHNSAYTGYVNEGTSQQWTIVTSNLKATNGVIHVIPSIVYFSALSTSSDSPDSTVVMDTIYPLYDTYINGGSASGTNYGNDKLLKVKNVTGNGTYDRKAYIMYDLKDFQKEGSIVELKFELAVSFTHAKFVDLDVYSVQDTLWTETGLTFNNAELPTNTPIATLKTTKVSKFEYDLLDFYKTLDKKRRVSFVLDGEAGSNETDEFHSNQNTLGLNPPMLIARISTGNTVLSINANTGITLNSGETYVLNTATLEVIGSAPADIRYTIEEVPQYGWLIRGANILKVGDRFTQEDIDAMNVVYINNESGSQDKMVLSASDIEGAILDDFDVNITIQ</sequence>
<dbReference type="RefSeq" id="WP_308990403.1">
    <property type="nucleotide sequence ID" value="NZ_CP155618.1"/>
</dbReference>
<feature type="domain" description="FAS1" evidence="5">
    <location>
        <begin position="44"/>
        <end position="187"/>
    </location>
</feature>
<evidence type="ECO:0000256" key="2">
    <source>
        <dbReference type="ARBA" id="ARBA00022525"/>
    </source>
</evidence>
<dbReference type="Pfam" id="PF16184">
    <property type="entry name" value="Cadherin_3"/>
    <property type="match status" value="1"/>
</dbReference>
<gene>
    <name evidence="6" type="ORF">QLS71_002830</name>
</gene>
<dbReference type="InterPro" id="IPR055372">
    <property type="entry name" value="CBM96"/>
</dbReference>
<comment type="subcellular location">
    <subcellularLocation>
        <location evidence="1">Secreted</location>
    </subcellularLocation>
</comment>
<reference evidence="6" key="1">
    <citation type="submission" date="2024-04" db="EMBL/GenBank/DDBJ databases">
        <title>Mariniflexile litorale, isolated from the shallow sediments of the Sea of Japan.</title>
        <authorList>
            <person name="Romanenko L."/>
            <person name="Isaeva M."/>
        </authorList>
    </citation>
    <scope>NUCLEOTIDE SEQUENCE [LARGE SCALE GENOMIC DNA]</scope>
    <source>
        <strain evidence="6">KMM 9835</strain>
    </source>
</reference>
<dbReference type="Gene3D" id="2.30.180.10">
    <property type="entry name" value="FAS1 domain"/>
    <property type="match status" value="1"/>
</dbReference>
<proteinExistence type="predicted"/>
<keyword evidence="4" id="KW-0472">Membrane</keyword>
<dbReference type="SMART" id="SM00554">
    <property type="entry name" value="FAS1"/>
    <property type="match status" value="1"/>
</dbReference>
<feature type="transmembrane region" description="Helical" evidence="4">
    <location>
        <begin position="7"/>
        <end position="25"/>
    </location>
</feature>
<dbReference type="Pfam" id="PF02469">
    <property type="entry name" value="Fasciclin"/>
    <property type="match status" value="1"/>
</dbReference>
<dbReference type="NCBIfam" id="NF033679">
    <property type="entry name" value="DNRLRE_dom"/>
    <property type="match status" value="1"/>
</dbReference>
<keyword evidence="7" id="KW-1185">Reference proteome</keyword>
<evidence type="ECO:0000256" key="4">
    <source>
        <dbReference type="SAM" id="Phobius"/>
    </source>
</evidence>
<dbReference type="EMBL" id="CP155618">
    <property type="protein sequence ID" value="XBL14958.1"/>
    <property type="molecule type" value="Genomic_DNA"/>
</dbReference>
<dbReference type="SUPFAM" id="SSF82153">
    <property type="entry name" value="FAS1 domain"/>
    <property type="match status" value="1"/>
</dbReference>
<evidence type="ECO:0000256" key="3">
    <source>
        <dbReference type="ARBA" id="ARBA00022729"/>
    </source>
</evidence>
<accession>A0AAU7EIK4</accession>
<dbReference type="AlphaFoldDB" id="A0AAU7EIK4"/>
<dbReference type="InterPro" id="IPR036378">
    <property type="entry name" value="FAS1_dom_sf"/>
</dbReference>
<dbReference type="Proteomes" id="UP001224325">
    <property type="component" value="Chromosome"/>
</dbReference>
<name>A0AAU7EIK4_9FLAO</name>
<keyword evidence="3" id="KW-0732">Signal</keyword>
<dbReference type="GO" id="GO:0005576">
    <property type="term" value="C:extracellular region"/>
    <property type="evidence" value="ECO:0007669"/>
    <property type="project" value="UniProtKB-SubCell"/>
</dbReference>
<evidence type="ECO:0000313" key="6">
    <source>
        <dbReference type="EMBL" id="XBL14958.1"/>
    </source>
</evidence>
<evidence type="ECO:0000313" key="7">
    <source>
        <dbReference type="Proteomes" id="UP001224325"/>
    </source>
</evidence>
<dbReference type="PROSITE" id="PS50213">
    <property type="entry name" value="FAS1"/>
    <property type="match status" value="1"/>
</dbReference>